<reference evidence="1" key="2">
    <citation type="journal article" date="2022" name="New Phytol.">
        <title>Evolutionary transition to the ectomycorrhizal habit in the genomes of a hyperdiverse lineage of mushroom-forming fungi.</title>
        <authorList>
            <person name="Looney B."/>
            <person name="Miyauchi S."/>
            <person name="Morin E."/>
            <person name="Drula E."/>
            <person name="Courty P.E."/>
            <person name="Kohler A."/>
            <person name="Kuo A."/>
            <person name="LaButti K."/>
            <person name="Pangilinan J."/>
            <person name="Lipzen A."/>
            <person name="Riley R."/>
            <person name="Andreopoulos W."/>
            <person name="He G."/>
            <person name="Johnson J."/>
            <person name="Nolan M."/>
            <person name="Tritt A."/>
            <person name="Barry K.W."/>
            <person name="Grigoriev I.V."/>
            <person name="Nagy L.G."/>
            <person name="Hibbett D."/>
            <person name="Henrissat B."/>
            <person name="Matheny P.B."/>
            <person name="Labbe J."/>
            <person name="Martin F.M."/>
        </authorList>
    </citation>
    <scope>NUCLEOTIDE SEQUENCE</scope>
    <source>
        <strain evidence="1">EC-137</strain>
    </source>
</reference>
<protein>
    <submittedName>
        <fullName evidence="1">Uncharacterized protein</fullName>
    </submittedName>
</protein>
<sequence length="86" mass="9202">MSSPSSSTNMKCVDLLCMGSLRIFISCIKSVQNSDIVATAVHLAAQPEFIATVAAMPHEEVLYMVALMYVGMKVGILQAAVPDRAK</sequence>
<dbReference type="EMBL" id="MU273468">
    <property type="protein sequence ID" value="KAI0036845.1"/>
    <property type="molecule type" value="Genomic_DNA"/>
</dbReference>
<gene>
    <name evidence="1" type="ORF">K488DRAFT_81831</name>
</gene>
<dbReference type="Proteomes" id="UP000814128">
    <property type="component" value="Unassembled WGS sequence"/>
</dbReference>
<comment type="caution">
    <text evidence="1">The sequence shown here is derived from an EMBL/GenBank/DDBJ whole genome shotgun (WGS) entry which is preliminary data.</text>
</comment>
<reference evidence="1" key="1">
    <citation type="submission" date="2021-02" db="EMBL/GenBank/DDBJ databases">
        <authorList>
            <consortium name="DOE Joint Genome Institute"/>
            <person name="Ahrendt S."/>
            <person name="Looney B.P."/>
            <person name="Miyauchi S."/>
            <person name="Morin E."/>
            <person name="Drula E."/>
            <person name="Courty P.E."/>
            <person name="Chicoki N."/>
            <person name="Fauchery L."/>
            <person name="Kohler A."/>
            <person name="Kuo A."/>
            <person name="Labutti K."/>
            <person name="Pangilinan J."/>
            <person name="Lipzen A."/>
            <person name="Riley R."/>
            <person name="Andreopoulos W."/>
            <person name="He G."/>
            <person name="Johnson J."/>
            <person name="Barry K.W."/>
            <person name="Grigoriev I.V."/>
            <person name="Nagy L."/>
            <person name="Hibbett D."/>
            <person name="Henrissat B."/>
            <person name="Matheny P.B."/>
            <person name="Labbe J."/>
            <person name="Martin F."/>
        </authorList>
    </citation>
    <scope>NUCLEOTIDE SEQUENCE</scope>
    <source>
        <strain evidence="1">EC-137</strain>
    </source>
</reference>
<accession>A0ACB8QYW3</accession>
<evidence type="ECO:0000313" key="2">
    <source>
        <dbReference type="Proteomes" id="UP000814128"/>
    </source>
</evidence>
<keyword evidence="2" id="KW-1185">Reference proteome</keyword>
<proteinExistence type="predicted"/>
<name>A0ACB8QYW3_9AGAM</name>
<organism evidence="1 2">
    <name type="scientific">Vararia minispora EC-137</name>
    <dbReference type="NCBI Taxonomy" id="1314806"/>
    <lineage>
        <taxon>Eukaryota</taxon>
        <taxon>Fungi</taxon>
        <taxon>Dikarya</taxon>
        <taxon>Basidiomycota</taxon>
        <taxon>Agaricomycotina</taxon>
        <taxon>Agaricomycetes</taxon>
        <taxon>Russulales</taxon>
        <taxon>Lachnocladiaceae</taxon>
        <taxon>Vararia</taxon>
    </lineage>
</organism>
<evidence type="ECO:0000313" key="1">
    <source>
        <dbReference type="EMBL" id="KAI0036845.1"/>
    </source>
</evidence>